<dbReference type="PANTHER" id="PTHR43162">
    <property type="match status" value="1"/>
</dbReference>
<dbReference type="InterPro" id="IPR016040">
    <property type="entry name" value="NAD(P)-bd_dom"/>
</dbReference>
<evidence type="ECO:0000259" key="1">
    <source>
        <dbReference type="Pfam" id="PF13460"/>
    </source>
</evidence>
<evidence type="ECO:0000313" key="2">
    <source>
        <dbReference type="EMBL" id="GGA37642.1"/>
    </source>
</evidence>
<proteinExistence type="predicted"/>
<feature type="domain" description="NAD(P)-binding" evidence="1">
    <location>
        <begin position="15"/>
        <end position="129"/>
    </location>
</feature>
<dbReference type="SUPFAM" id="SSF51735">
    <property type="entry name" value="NAD(P)-binding Rossmann-fold domains"/>
    <property type="match status" value="1"/>
</dbReference>
<dbReference type="InterPro" id="IPR051604">
    <property type="entry name" value="Ergot_Alk_Oxidoreductase"/>
</dbReference>
<dbReference type="Pfam" id="PF13460">
    <property type="entry name" value="NAD_binding_10"/>
    <property type="match status" value="1"/>
</dbReference>
<accession>A0ABQ1G6D7</accession>
<reference evidence="3" key="1">
    <citation type="journal article" date="2019" name="Int. J. Syst. Evol. Microbiol.">
        <title>The Global Catalogue of Microorganisms (GCM) 10K type strain sequencing project: providing services to taxonomists for standard genome sequencing and annotation.</title>
        <authorList>
            <consortium name="The Broad Institute Genomics Platform"/>
            <consortium name="The Broad Institute Genome Sequencing Center for Infectious Disease"/>
            <person name="Wu L."/>
            <person name="Ma J."/>
        </authorList>
    </citation>
    <scope>NUCLEOTIDE SEQUENCE [LARGE SCALE GENOMIC DNA]</scope>
    <source>
        <strain evidence="3">CGMCC 1.12806</strain>
    </source>
</reference>
<dbReference type="Proteomes" id="UP000627464">
    <property type="component" value="Unassembled WGS sequence"/>
</dbReference>
<dbReference type="PANTHER" id="PTHR43162:SF1">
    <property type="entry name" value="PRESTALK A DIFFERENTIATION PROTEIN A"/>
    <property type="match status" value="1"/>
</dbReference>
<dbReference type="EMBL" id="BMFZ01000002">
    <property type="protein sequence ID" value="GGA37642.1"/>
    <property type="molecule type" value="Genomic_DNA"/>
</dbReference>
<comment type="caution">
    <text evidence="2">The sequence shown here is derived from an EMBL/GenBank/DDBJ whole genome shotgun (WGS) entry which is preliminary data.</text>
</comment>
<sequence>MMPASIRNGRVVVLGASGYIGQHLTSHLSQQGFQVTAAARRLEWLQQQKWPSNVRCCFADVYQTKSLKEAFDGAEVLVYLVHAMAEEDDLLEKERQAAQNTLLALKSSTIKHIIYLGSMQPEDSHSAHLQARKLTGDLLRMGNIPVTELRAGIVIGAGSAAFEVMRDMVYNLAILTPPRWVRSKSSPLALENLLTYLSGLIAIPAESHRQFDAAGPEYISYQTLFERFIAISGKRRWLIPIPLPTAMISVYFLSLITSVPTVLAKALIQGLNHDLPANSAALQALIPQDLIPVEEAIRRTLAQEEQQILDSSDWHYDPDARARWRPGYGYYPKQAGFTLETSASKNALWQVVQQLGGKEGYFYANALWRLRARIDDLIGGRVIYGRPLHDPLKIGDKIDGWKVIGLKPQQELSLLFGMKAPGLGRLTFTITDHGESRSIDVRAWWHPAGFSGLLYWFSMMPAHQFIFRGMSKRIASLARQKDRCGR</sequence>
<organism evidence="2 3">
    <name type="scientific">Hafnia psychrotolerans</name>
    <dbReference type="NCBI Taxonomy" id="1477018"/>
    <lineage>
        <taxon>Bacteria</taxon>
        <taxon>Pseudomonadati</taxon>
        <taxon>Pseudomonadota</taxon>
        <taxon>Gammaproteobacteria</taxon>
        <taxon>Enterobacterales</taxon>
        <taxon>Hafniaceae</taxon>
        <taxon>Hafnia</taxon>
    </lineage>
</organism>
<dbReference type="Gene3D" id="3.40.50.720">
    <property type="entry name" value="NAD(P)-binding Rossmann-like Domain"/>
    <property type="match status" value="1"/>
</dbReference>
<gene>
    <name evidence="2" type="ORF">GCM10011328_10690</name>
</gene>
<dbReference type="InterPro" id="IPR036291">
    <property type="entry name" value="NAD(P)-bd_dom_sf"/>
</dbReference>
<dbReference type="InterPro" id="IPR021295">
    <property type="entry name" value="DUF2867"/>
</dbReference>
<dbReference type="Pfam" id="PF11066">
    <property type="entry name" value="DUF2867"/>
    <property type="match status" value="1"/>
</dbReference>
<keyword evidence="3" id="KW-1185">Reference proteome</keyword>
<evidence type="ECO:0000313" key="3">
    <source>
        <dbReference type="Proteomes" id="UP000627464"/>
    </source>
</evidence>
<protein>
    <recommendedName>
        <fullName evidence="1">NAD(P)-binding domain-containing protein</fullName>
    </recommendedName>
</protein>
<name>A0ABQ1G6D7_9GAMM</name>